<name>A0ABQ5E2R8_9ASTR</name>
<proteinExistence type="predicted"/>
<evidence type="ECO:0000313" key="1">
    <source>
        <dbReference type="EMBL" id="GJT45457.1"/>
    </source>
</evidence>
<gene>
    <name evidence="1" type="ORF">Tco_0954172</name>
</gene>
<evidence type="ECO:0000313" key="2">
    <source>
        <dbReference type="Proteomes" id="UP001151760"/>
    </source>
</evidence>
<reference evidence="1" key="1">
    <citation type="journal article" date="2022" name="Int. J. Mol. Sci.">
        <title>Draft Genome of Tanacetum Coccineum: Genomic Comparison of Closely Related Tanacetum-Family Plants.</title>
        <authorList>
            <person name="Yamashiro T."/>
            <person name="Shiraishi A."/>
            <person name="Nakayama K."/>
            <person name="Satake H."/>
        </authorList>
    </citation>
    <scope>NUCLEOTIDE SEQUENCE</scope>
</reference>
<protein>
    <submittedName>
        <fullName evidence="1">Uncharacterized protein</fullName>
    </submittedName>
</protein>
<keyword evidence="2" id="KW-1185">Reference proteome</keyword>
<dbReference type="Proteomes" id="UP001151760">
    <property type="component" value="Unassembled WGS sequence"/>
</dbReference>
<dbReference type="EMBL" id="BQNB010015903">
    <property type="protein sequence ID" value="GJT45457.1"/>
    <property type="molecule type" value="Genomic_DNA"/>
</dbReference>
<accession>A0ABQ5E2R8</accession>
<reference evidence="1" key="2">
    <citation type="submission" date="2022-01" db="EMBL/GenBank/DDBJ databases">
        <authorList>
            <person name="Yamashiro T."/>
            <person name="Shiraishi A."/>
            <person name="Satake H."/>
            <person name="Nakayama K."/>
        </authorList>
    </citation>
    <scope>NUCLEOTIDE SEQUENCE</scope>
</reference>
<organism evidence="1 2">
    <name type="scientific">Tanacetum coccineum</name>
    <dbReference type="NCBI Taxonomy" id="301880"/>
    <lineage>
        <taxon>Eukaryota</taxon>
        <taxon>Viridiplantae</taxon>
        <taxon>Streptophyta</taxon>
        <taxon>Embryophyta</taxon>
        <taxon>Tracheophyta</taxon>
        <taxon>Spermatophyta</taxon>
        <taxon>Magnoliopsida</taxon>
        <taxon>eudicotyledons</taxon>
        <taxon>Gunneridae</taxon>
        <taxon>Pentapetalae</taxon>
        <taxon>asterids</taxon>
        <taxon>campanulids</taxon>
        <taxon>Asterales</taxon>
        <taxon>Asteraceae</taxon>
        <taxon>Asteroideae</taxon>
        <taxon>Anthemideae</taxon>
        <taxon>Anthemidinae</taxon>
        <taxon>Tanacetum</taxon>
    </lineage>
</organism>
<sequence length="140" mass="16714">MKDRLFIDTSKKSLACRVLYKVEDIATYLVEYVKFWDDWEVDRYGNANLVAGFTRMRIHTNMHVYFVVTAINYGVIGESWQRERILELKRRYFEDYYSKDQFAISIKEDTAYPCLHSLKTTEDEGQYAVSRDTQYAVFKI</sequence>
<comment type="caution">
    <text evidence="1">The sequence shown here is derived from an EMBL/GenBank/DDBJ whole genome shotgun (WGS) entry which is preliminary data.</text>
</comment>